<feature type="coiled-coil region" evidence="1">
    <location>
        <begin position="136"/>
        <end position="163"/>
    </location>
</feature>
<proteinExistence type="predicted"/>
<dbReference type="SUPFAM" id="SSF47923">
    <property type="entry name" value="Ypt/Rab-GAP domain of gyp1p"/>
    <property type="match status" value="1"/>
</dbReference>
<dbReference type="GO" id="GO:0005096">
    <property type="term" value="F:GTPase activator activity"/>
    <property type="evidence" value="ECO:0007669"/>
    <property type="project" value="TreeGrafter"/>
</dbReference>
<dbReference type="InterPro" id="IPR035969">
    <property type="entry name" value="Rab-GAP_TBC_sf"/>
</dbReference>
<organism evidence="3 4">
    <name type="scientific">Ladona fulva</name>
    <name type="common">Scarce chaser dragonfly</name>
    <name type="synonym">Libellula fulva</name>
    <dbReference type="NCBI Taxonomy" id="123851"/>
    <lineage>
        <taxon>Eukaryota</taxon>
        <taxon>Metazoa</taxon>
        <taxon>Ecdysozoa</taxon>
        <taxon>Arthropoda</taxon>
        <taxon>Hexapoda</taxon>
        <taxon>Insecta</taxon>
        <taxon>Pterygota</taxon>
        <taxon>Palaeoptera</taxon>
        <taxon>Odonata</taxon>
        <taxon>Epiprocta</taxon>
        <taxon>Anisoptera</taxon>
        <taxon>Libelluloidea</taxon>
        <taxon>Libellulidae</taxon>
        <taxon>Ladona</taxon>
    </lineage>
</organism>
<feature type="non-terminal residue" evidence="3">
    <location>
        <position position="291"/>
    </location>
</feature>
<feature type="domain" description="Rab-GAP TBC" evidence="2">
    <location>
        <begin position="194"/>
        <end position="291"/>
    </location>
</feature>
<comment type="caution">
    <text evidence="3">The sequence shown here is derived from an EMBL/GenBank/DDBJ whole genome shotgun (WGS) entry which is preliminary data.</text>
</comment>
<reference evidence="3" key="2">
    <citation type="submission" date="2017-10" db="EMBL/GenBank/DDBJ databases">
        <title>Ladona fulva Genome sequencing and assembly.</title>
        <authorList>
            <person name="Murali S."/>
            <person name="Richards S."/>
            <person name="Bandaranaike D."/>
            <person name="Bellair M."/>
            <person name="Blankenburg K."/>
            <person name="Chao H."/>
            <person name="Dinh H."/>
            <person name="Doddapaneni H."/>
            <person name="Dugan-Rocha S."/>
            <person name="Elkadiri S."/>
            <person name="Gnanaolivu R."/>
            <person name="Hernandez B."/>
            <person name="Skinner E."/>
            <person name="Javaid M."/>
            <person name="Lee S."/>
            <person name="Li M."/>
            <person name="Ming W."/>
            <person name="Munidasa M."/>
            <person name="Muniz J."/>
            <person name="Nguyen L."/>
            <person name="Hughes D."/>
            <person name="Osuji N."/>
            <person name="Pu L.-L."/>
            <person name="Puazo M."/>
            <person name="Qu C."/>
            <person name="Quiroz J."/>
            <person name="Raj R."/>
            <person name="Weissenberger G."/>
            <person name="Xin Y."/>
            <person name="Zou X."/>
            <person name="Han Y."/>
            <person name="Worley K."/>
            <person name="Muzny D."/>
            <person name="Gibbs R."/>
        </authorList>
    </citation>
    <scope>NUCLEOTIDE SEQUENCE</scope>
    <source>
        <strain evidence="3">Sampled in the wild</strain>
    </source>
</reference>
<dbReference type="PANTHER" id="PTHR47219">
    <property type="entry name" value="RAB GTPASE-ACTIVATING PROTEIN 1-LIKE"/>
    <property type="match status" value="1"/>
</dbReference>
<name>A0A8K0KEW3_LADFU</name>
<dbReference type="GO" id="GO:0031267">
    <property type="term" value="F:small GTPase binding"/>
    <property type="evidence" value="ECO:0007669"/>
    <property type="project" value="TreeGrafter"/>
</dbReference>
<keyword evidence="1" id="KW-0175">Coiled coil</keyword>
<feature type="non-terminal residue" evidence="3">
    <location>
        <position position="1"/>
    </location>
</feature>
<dbReference type="PANTHER" id="PTHR47219:SF15">
    <property type="entry name" value="TBC1 DOMAIN FAMILY MEMBER 12 ISOFORM X1"/>
    <property type="match status" value="1"/>
</dbReference>
<dbReference type="InterPro" id="IPR000195">
    <property type="entry name" value="Rab-GAP-TBC_dom"/>
</dbReference>
<gene>
    <name evidence="3" type="ORF">J437_LFUL016173</name>
</gene>
<keyword evidence="4" id="KW-1185">Reference proteome</keyword>
<evidence type="ECO:0000259" key="2">
    <source>
        <dbReference type="PROSITE" id="PS50086"/>
    </source>
</evidence>
<dbReference type="Proteomes" id="UP000792457">
    <property type="component" value="Unassembled WGS sequence"/>
</dbReference>
<dbReference type="Gene3D" id="1.10.8.270">
    <property type="entry name" value="putative rabgap domain of human tbc1 domain family member 14 like domains"/>
    <property type="match status" value="1"/>
</dbReference>
<dbReference type="EMBL" id="KZ308616">
    <property type="protein sequence ID" value="KAG8232395.1"/>
    <property type="molecule type" value="Genomic_DNA"/>
</dbReference>
<accession>A0A8K0KEW3</accession>
<dbReference type="Gene3D" id="1.10.10.750">
    <property type="entry name" value="Ypt/Rab-GAP domain of gyp1p, domain 1"/>
    <property type="match status" value="1"/>
</dbReference>
<dbReference type="AlphaFoldDB" id="A0A8K0KEW3"/>
<evidence type="ECO:0000313" key="4">
    <source>
        <dbReference type="Proteomes" id="UP000792457"/>
    </source>
</evidence>
<sequence>RNIFAWKLSKDGYQGNNAFCEGSAPGWKLFGKVPPRQAPAARDPAVIAEEFHQAKSESSQKLANGYHKNKFSNMQKLENGLSNGYILPNGLDWGAKNLTITNSTTALILENRPANLPAKSPEEEERHKQEYQMMLEAARKKELKEAKRKKKQLQQQLKMEEQLANAARTWSSEILPKWETMKSSRKTKELWWQGIPPSVRGKVWRLSISNDLNITPELYEICVSRAQERLKAAENGNVCCNGGDSESASLNLDGFGNGEVDEDNDNPNKESSVELIQLDISRTFPHLCIFQ</sequence>
<protein>
    <recommendedName>
        <fullName evidence="2">Rab-GAP TBC domain-containing protein</fullName>
    </recommendedName>
</protein>
<evidence type="ECO:0000256" key="1">
    <source>
        <dbReference type="SAM" id="Coils"/>
    </source>
</evidence>
<evidence type="ECO:0000313" key="3">
    <source>
        <dbReference type="EMBL" id="KAG8232395.1"/>
    </source>
</evidence>
<dbReference type="FunFam" id="1.10.10.750:FF:000005">
    <property type="entry name" value="TBC1 domain family member 14"/>
    <property type="match status" value="1"/>
</dbReference>
<dbReference type="InterPro" id="IPR050302">
    <property type="entry name" value="Rab_GAP_TBC_domain"/>
</dbReference>
<reference evidence="3" key="1">
    <citation type="submission" date="2013-04" db="EMBL/GenBank/DDBJ databases">
        <authorList>
            <person name="Qu J."/>
            <person name="Murali S.C."/>
            <person name="Bandaranaike D."/>
            <person name="Bellair M."/>
            <person name="Blankenburg K."/>
            <person name="Chao H."/>
            <person name="Dinh H."/>
            <person name="Doddapaneni H."/>
            <person name="Downs B."/>
            <person name="Dugan-Rocha S."/>
            <person name="Elkadiri S."/>
            <person name="Gnanaolivu R.D."/>
            <person name="Hernandez B."/>
            <person name="Javaid M."/>
            <person name="Jayaseelan J.C."/>
            <person name="Lee S."/>
            <person name="Li M."/>
            <person name="Ming W."/>
            <person name="Munidasa M."/>
            <person name="Muniz J."/>
            <person name="Nguyen L."/>
            <person name="Ongeri F."/>
            <person name="Osuji N."/>
            <person name="Pu L.-L."/>
            <person name="Puazo M."/>
            <person name="Qu C."/>
            <person name="Quiroz J."/>
            <person name="Raj R."/>
            <person name="Weissenberger G."/>
            <person name="Xin Y."/>
            <person name="Zou X."/>
            <person name="Han Y."/>
            <person name="Richards S."/>
            <person name="Worley K."/>
            <person name="Muzny D."/>
            <person name="Gibbs R."/>
        </authorList>
    </citation>
    <scope>NUCLEOTIDE SEQUENCE</scope>
    <source>
        <strain evidence="3">Sampled in the wild</strain>
    </source>
</reference>
<dbReference type="PROSITE" id="PS50086">
    <property type="entry name" value="TBC_RABGAP"/>
    <property type="match status" value="1"/>
</dbReference>
<dbReference type="OrthoDB" id="294251at2759"/>